<evidence type="ECO:0000313" key="3">
    <source>
        <dbReference type="Proteomes" id="UP001500279"/>
    </source>
</evidence>
<accession>A0ABN1KL24</accession>
<dbReference type="RefSeq" id="WP_170201035.1">
    <property type="nucleotide sequence ID" value="NZ_BAAAEW010000047.1"/>
</dbReference>
<keyword evidence="1" id="KW-0472">Membrane</keyword>
<evidence type="ECO:0008006" key="4">
    <source>
        <dbReference type="Google" id="ProtNLM"/>
    </source>
</evidence>
<reference evidence="2 3" key="1">
    <citation type="journal article" date="2019" name="Int. J. Syst. Evol. Microbiol.">
        <title>The Global Catalogue of Microorganisms (GCM) 10K type strain sequencing project: providing services to taxonomists for standard genome sequencing and annotation.</title>
        <authorList>
            <consortium name="The Broad Institute Genomics Platform"/>
            <consortium name="The Broad Institute Genome Sequencing Center for Infectious Disease"/>
            <person name="Wu L."/>
            <person name="Ma J."/>
        </authorList>
    </citation>
    <scope>NUCLEOTIDE SEQUENCE [LARGE SCALE GENOMIC DNA]</scope>
    <source>
        <strain evidence="2 3">JCM 15503</strain>
    </source>
</reference>
<keyword evidence="1" id="KW-1133">Transmembrane helix</keyword>
<keyword evidence="1" id="KW-0812">Transmembrane</keyword>
<keyword evidence="3" id="KW-1185">Reference proteome</keyword>
<name>A0ABN1KL24_9BURK</name>
<feature type="transmembrane region" description="Helical" evidence="1">
    <location>
        <begin position="30"/>
        <end position="47"/>
    </location>
</feature>
<gene>
    <name evidence="2" type="ORF">GCM10009107_60810</name>
</gene>
<organism evidence="2 3">
    <name type="scientific">Ideonella azotifigens</name>
    <dbReference type="NCBI Taxonomy" id="513160"/>
    <lineage>
        <taxon>Bacteria</taxon>
        <taxon>Pseudomonadati</taxon>
        <taxon>Pseudomonadota</taxon>
        <taxon>Betaproteobacteria</taxon>
        <taxon>Burkholderiales</taxon>
        <taxon>Sphaerotilaceae</taxon>
        <taxon>Ideonella</taxon>
    </lineage>
</organism>
<comment type="caution">
    <text evidence="2">The sequence shown here is derived from an EMBL/GenBank/DDBJ whole genome shotgun (WGS) entry which is preliminary data.</text>
</comment>
<evidence type="ECO:0000256" key="1">
    <source>
        <dbReference type="SAM" id="Phobius"/>
    </source>
</evidence>
<protein>
    <recommendedName>
        <fullName evidence="4">LysR family transcriptional regulator</fullName>
    </recommendedName>
</protein>
<evidence type="ECO:0000313" key="2">
    <source>
        <dbReference type="EMBL" id="GAA0769668.1"/>
    </source>
</evidence>
<dbReference type="EMBL" id="BAAAEW010000047">
    <property type="protein sequence ID" value="GAA0769668.1"/>
    <property type="molecule type" value="Genomic_DNA"/>
</dbReference>
<dbReference type="Proteomes" id="UP001500279">
    <property type="component" value="Unassembled WGS sequence"/>
</dbReference>
<sequence length="57" mass="5866">MSFAIFLIGLVLLVAGVAWGMVAVGIAPLYIGITCLIVLGIGIMSAVSRTRTKDVSS</sequence>
<proteinExistence type="predicted"/>